<keyword evidence="3" id="KW-1185">Reference proteome</keyword>
<sequence length="284" mass="31152">MAAPDTTDALSRPRIAVPAGACDTHMHIYDNRYPTSEKAYLFPPDRTVADYRKVQARLGLERTVIVQPVTYGFDNSCTMDAVADLGDTARAVVTVPVDIPEAELDALWRKGARGFRFHQMRGGMLSWDELKTMAGRIAGSPWHVQVQLDGLELPQYEALLADLPTTVVLDHMGRFSEPVGLDHEAVQALLRLVRRPNVYVKMSGVYYISATGEPDYADMRPLAAALAGAAEGRVLWGSDWPHPTKSDDEMPDDAALLDFLAAAAPDEAARKTILVDTPAKLYGF</sequence>
<dbReference type="Pfam" id="PF04909">
    <property type="entry name" value="Amidohydro_2"/>
    <property type="match status" value="1"/>
</dbReference>
<evidence type="ECO:0000313" key="2">
    <source>
        <dbReference type="EMBL" id="RAI02434.1"/>
    </source>
</evidence>
<comment type="caution">
    <text evidence="2">The sequence shown here is derived from an EMBL/GenBank/DDBJ whole genome shotgun (WGS) entry which is preliminary data.</text>
</comment>
<feature type="domain" description="Amidohydrolase-related" evidence="1">
    <location>
        <begin position="22"/>
        <end position="284"/>
    </location>
</feature>
<dbReference type="GO" id="GO:0016787">
    <property type="term" value="F:hydrolase activity"/>
    <property type="evidence" value="ECO:0007669"/>
    <property type="project" value="UniProtKB-KW"/>
</dbReference>
<dbReference type="EMBL" id="QHHQ01000002">
    <property type="protein sequence ID" value="RAI02434.1"/>
    <property type="molecule type" value="Genomic_DNA"/>
</dbReference>
<dbReference type="OrthoDB" id="9787654at2"/>
<dbReference type="PANTHER" id="PTHR35563">
    <property type="entry name" value="BARREL METAL-DEPENDENT HYDROLASE, PUTATIVE (AFU_ORTHOLOGUE AFUA_1G16240)-RELATED"/>
    <property type="match status" value="1"/>
</dbReference>
<accession>A0A8B2NY07</accession>
<dbReference type="PANTHER" id="PTHR35563:SF2">
    <property type="entry name" value="BARREL METAL-DEPENDENT HYDROLASE, PUTATIVE (AFU_ORTHOLOGUE AFUA_1G16240)-RELATED"/>
    <property type="match status" value="1"/>
</dbReference>
<evidence type="ECO:0000259" key="1">
    <source>
        <dbReference type="Pfam" id="PF04909"/>
    </source>
</evidence>
<gene>
    <name evidence="2" type="ORF">DLJ53_13850</name>
</gene>
<evidence type="ECO:0000313" key="3">
    <source>
        <dbReference type="Proteomes" id="UP000249590"/>
    </source>
</evidence>
<dbReference type="InterPro" id="IPR032466">
    <property type="entry name" value="Metal_Hydrolase"/>
</dbReference>
<organism evidence="2 3">
    <name type="scientific">Acuticoccus sediminis</name>
    <dbReference type="NCBI Taxonomy" id="2184697"/>
    <lineage>
        <taxon>Bacteria</taxon>
        <taxon>Pseudomonadati</taxon>
        <taxon>Pseudomonadota</taxon>
        <taxon>Alphaproteobacteria</taxon>
        <taxon>Hyphomicrobiales</taxon>
        <taxon>Amorphaceae</taxon>
        <taxon>Acuticoccus</taxon>
    </lineage>
</organism>
<name>A0A8B2NY07_9HYPH</name>
<dbReference type="InterPro" id="IPR006680">
    <property type="entry name" value="Amidohydro-rel"/>
</dbReference>
<keyword evidence="2" id="KW-0378">Hydrolase</keyword>
<dbReference type="SUPFAM" id="SSF51556">
    <property type="entry name" value="Metallo-dependent hydrolases"/>
    <property type="match status" value="1"/>
</dbReference>
<dbReference type="Gene3D" id="3.20.20.140">
    <property type="entry name" value="Metal-dependent hydrolases"/>
    <property type="match status" value="1"/>
</dbReference>
<protein>
    <submittedName>
        <fullName evidence="2">Amidohydrolase</fullName>
    </submittedName>
</protein>
<dbReference type="RefSeq" id="WP_111346044.1">
    <property type="nucleotide sequence ID" value="NZ_JAIWKD010000002.1"/>
</dbReference>
<proteinExistence type="predicted"/>
<reference evidence="2 3" key="1">
    <citation type="submission" date="2018-05" db="EMBL/GenBank/DDBJ databases">
        <title>Acuticoccus sediminis sp. nov., isolated from deep-sea sediment of Indian Ocean.</title>
        <authorList>
            <person name="Liu X."/>
            <person name="Lai Q."/>
            <person name="Du Y."/>
            <person name="Sun F."/>
            <person name="Zhang X."/>
            <person name="Wang S."/>
            <person name="Shao Z."/>
        </authorList>
    </citation>
    <scope>NUCLEOTIDE SEQUENCE [LARGE SCALE GENOMIC DNA]</scope>
    <source>
        <strain evidence="2 3">PTG4-2</strain>
    </source>
</reference>
<dbReference type="Proteomes" id="UP000249590">
    <property type="component" value="Unassembled WGS sequence"/>
</dbReference>
<dbReference type="AlphaFoldDB" id="A0A8B2NY07"/>
<dbReference type="InterPro" id="IPR052358">
    <property type="entry name" value="Aro_Compnd_Degr_Hydrolases"/>
</dbReference>